<sequence length="131" mass="14677">MTPRARRRRSEWHSVVVVVLVVVCCWLFVVVAGSSKQAWSYITWSVGGVQLACNDQLGKCSSLPWLSQMSLIVCCCCNSRCTPGFRVCLPLRGIDSFSLYQVRCCWCHIFPSMDFYYSSACATVFRVAGAI</sequence>
<keyword evidence="1" id="KW-0472">Membrane</keyword>
<reference evidence="2" key="1">
    <citation type="submission" date="2021-02" db="EMBL/GenBank/DDBJ databases">
        <authorList>
            <person name="Dougan E. K."/>
            <person name="Rhodes N."/>
            <person name="Thang M."/>
            <person name="Chan C."/>
        </authorList>
    </citation>
    <scope>NUCLEOTIDE SEQUENCE</scope>
</reference>
<organism evidence="2 3">
    <name type="scientific">Polarella glacialis</name>
    <name type="common">Dinoflagellate</name>
    <dbReference type="NCBI Taxonomy" id="89957"/>
    <lineage>
        <taxon>Eukaryota</taxon>
        <taxon>Sar</taxon>
        <taxon>Alveolata</taxon>
        <taxon>Dinophyceae</taxon>
        <taxon>Suessiales</taxon>
        <taxon>Suessiaceae</taxon>
        <taxon>Polarella</taxon>
    </lineage>
</organism>
<evidence type="ECO:0000313" key="2">
    <source>
        <dbReference type="EMBL" id="CAE8712495.1"/>
    </source>
</evidence>
<keyword evidence="1" id="KW-0812">Transmembrane</keyword>
<accession>A0A813KYS8</accession>
<comment type="caution">
    <text evidence="2">The sequence shown here is derived from an EMBL/GenBank/DDBJ whole genome shotgun (WGS) entry which is preliminary data.</text>
</comment>
<proteinExistence type="predicted"/>
<dbReference type="EMBL" id="CAJNNW010032335">
    <property type="protein sequence ID" value="CAE8712495.1"/>
    <property type="molecule type" value="Genomic_DNA"/>
</dbReference>
<gene>
    <name evidence="2" type="ORF">PGLA2088_LOCUS37059</name>
</gene>
<dbReference type="Proteomes" id="UP000626109">
    <property type="component" value="Unassembled WGS sequence"/>
</dbReference>
<dbReference type="AlphaFoldDB" id="A0A813KYS8"/>
<evidence type="ECO:0000256" key="1">
    <source>
        <dbReference type="SAM" id="Phobius"/>
    </source>
</evidence>
<name>A0A813KYS8_POLGL</name>
<feature type="transmembrane region" description="Helical" evidence="1">
    <location>
        <begin position="12"/>
        <end position="33"/>
    </location>
</feature>
<protein>
    <submittedName>
        <fullName evidence="2">Uncharacterized protein</fullName>
    </submittedName>
</protein>
<evidence type="ECO:0000313" key="3">
    <source>
        <dbReference type="Proteomes" id="UP000626109"/>
    </source>
</evidence>
<keyword evidence="1" id="KW-1133">Transmembrane helix</keyword>